<feature type="non-terminal residue" evidence="1">
    <location>
        <position position="1"/>
    </location>
</feature>
<protein>
    <submittedName>
        <fullName evidence="1">Uncharacterized protein</fullName>
    </submittedName>
</protein>
<organism evidence="1">
    <name type="scientific">marine sediment metagenome</name>
    <dbReference type="NCBI Taxonomy" id="412755"/>
    <lineage>
        <taxon>unclassified sequences</taxon>
        <taxon>metagenomes</taxon>
        <taxon>ecological metagenomes</taxon>
    </lineage>
</organism>
<name>A0A0F8WXI2_9ZZZZ</name>
<accession>A0A0F8WXI2</accession>
<proteinExistence type="predicted"/>
<comment type="caution">
    <text evidence="1">The sequence shown here is derived from an EMBL/GenBank/DDBJ whole genome shotgun (WGS) entry which is preliminary data.</text>
</comment>
<gene>
    <name evidence="1" type="ORF">LCGC14_3013180</name>
</gene>
<reference evidence="1" key="1">
    <citation type="journal article" date="2015" name="Nature">
        <title>Complex archaea that bridge the gap between prokaryotes and eukaryotes.</title>
        <authorList>
            <person name="Spang A."/>
            <person name="Saw J.H."/>
            <person name="Jorgensen S.L."/>
            <person name="Zaremba-Niedzwiedzka K."/>
            <person name="Martijn J."/>
            <person name="Lind A.E."/>
            <person name="van Eijk R."/>
            <person name="Schleper C."/>
            <person name="Guy L."/>
            <person name="Ettema T.J."/>
        </authorList>
    </citation>
    <scope>NUCLEOTIDE SEQUENCE</scope>
</reference>
<sequence length="189" mass="19745">DGTMDTNGKTVTSAAVSLSEAGTKSLILGATVWNCTAWTYDGSNFTLTPNTSTIKVTGTGVFAGGGLTYNDVELNGTAHTISGGNTGNQLTFKDATTQTITFTDGTTQTFATYVITGESGKVKTLTGTSTGGWTITKTGGGHIDADYLVIDYSTATPTSTWYAGKNSTNGGNNSGWFFHNRLKRGWMSK</sequence>
<dbReference type="AlphaFoldDB" id="A0A0F8WXI2"/>
<dbReference type="EMBL" id="LAZR01062420">
    <property type="protein sequence ID" value="KKK61552.1"/>
    <property type="molecule type" value="Genomic_DNA"/>
</dbReference>
<evidence type="ECO:0000313" key="1">
    <source>
        <dbReference type="EMBL" id="KKK61552.1"/>
    </source>
</evidence>